<evidence type="ECO:0000256" key="1">
    <source>
        <dbReference type="SAM" id="MobiDB-lite"/>
    </source>
</evidence>
<evidence type="ECO:0000313" key="3">
    <source>
        <dbReference type="Proteomes" id="UP000039865"/>
    </source>
</evidence>
<sequence length="519" mass="62197">MKKQEIKEGLVHLRIKQNLLSMKEFQDKNSLLEQSFDKLGDNEDEVVQTLGMQDFYNKNKQSLLQHNYSLQCLQSEQSAYNNQNDNLYSSRAASQRFKTRRNNDNQTQKEGVGEFNNYENAHQMFIKKMKRDNQQRKLQRDKTIDELNKNSREEEEEKIRENNERKYLIKHSRFDLEKFLELKEKIKSRERERSLKKQREDMAVKEILQKKPLFLEMENQYKILVEDPQIQQRQEKLQELQFIKDFSMRGKEIKVNKIIEEEYRTKEERIKLEEGKKKIHDKMRLYFEKVKEVIPNYYVANKNQLTPIIQTKKENSIQQRYDRSLILGSASQANLQSIDSDSNLHSKRLPSIKNSISTSRYRGNDSQDDNISRSQKQLRTIVWKSDYSIQREEQQKKEQIKSSIQKKDYLREVLQQNNNLGKIDESDVSRYIRSKDLSSKDKMEIVHMKAKKFEELAKFEEKYLELQDDPQKALEKQIEVNNLYMKSLNAKIQMINPSSDEEDAKQKSLNKSKSRKQYQ</sequence>
<feature type="compositionally biased region" description="Basic and acidic residues" evidence="1">
    <location>
        <begin position="131"/>
        <end position="161"/>
    </location>
</feature>
<name>A0A078AK86_STYLE</name>
<feature type="compositionally biased region" description="Basic residues" evidence="1">
    <location>
        <begin position="508"/>
        <end position="519"/>
    </location>
</feature>
<evidence type="ECO:0000313" key="2">
    <source>
        <dbReference type="EMBL" id="CDW81867.1"/>
    </source>
</evidence>
<accession>A0A078AK86</accession>
<proteinExistence type="predicted"/>
<feature type="compositionally biased region" description="Polar residues" evidence="1">
    <location>
        <begin position="352"/>
        <end position="361"/>
    </location>
</feature>
<protein>
    <submittedName>
        <fullName evidence="2">Uncharacterized protein</fullName>
    </submittedName>
</protein>
<feature type="region of interest" description="Disordered" evidence="1">
    <location>
        <begin position="129"/>
        <end position="161"/>
    </location>
</feature>
<dbReference type="EMBL" id="CCKQ01010351">
    <property type="protein sequence ID" value="CDW81867.1"/>
    <property type="molecule type" value="Genomic_DNA"/>
</dbReference>
<organism evidence="2 3">
    <name type="scientific">Stylonychia lemnae</name>
    <name type="common">Ciliate</name>
    <dbReference type="NCBI Taxonomy" id="5949"/>
    <lineage>
        <taxon>Eukaryota</taxon>
        <taxon>Sar</taxon>
        <taxon>Alveolata</taxon>
        <taxon>Ciliophora</taxon>
        <taxon>Intramacronucleata</taxon>
        <taxon>Spirotrichea</taxon>
        <taxon>Stichotrichia</taxon>
        <taxon>Sporadotrichida</taxon>
        <taxon>Oxytrichidae</taxon>
        <taxon>Stylonychinae</taxon>
        <taxon>Stylonychia</taxon>
    </lineage>
</organism>
<feature type="region of interest" description="Disordered" evidence="1">
    <location>
        <begin position="495"/>
        <end position="519"/>
    </location>
</feature>
<gene>
    <name evidence="2" type="primary">Contig7384.g7891</name>
    <name evidence="2" type="ORF">STYLEM_10891</name>
</gene>
<dbReference type="Proteomes" id="UP000039865">
    <property type="component" value="Unassembled WGS sequence"/>
</dbReference>
<reference evidence="2 3" key="1">
    <citation type="submission" date="2014-06" db="EMBL/GenBank/DDBJ databases">
        <authorList>
            <person name="Swart Estienne"/>
        </authorList>
    </citation>
    <scope>NUCLEOTIDE SEQUENCE [LARGE SCALE GENOMIC DNA]</scope>
    <source>
        <strain evidence="2 3">130c</strain>
    </source>
</reference>
<dbReference type="AlphaFoldDB" id="A0A078AK86"/>
<dbReference type="InParanoid" id="A0A078AK86"/>
<feature type="region of interest" description="Disordered" evidence="1">
    <location>
        <begin position="338"/>
        <end position="373"/>
    </location>
</feature>
<keyword evidence="3" id="KW-1185">Reference proteome</keyword>